<sequence length="1296" mass="140072">MLCRLIVLMPLVAMLGMAQAQIVLESTNGSEQPVKIWTVSDLNSTPPSVSTANGTAAGTLTGAGDFTGSEQFTLTASARYGWDTANARAATNSFGAYLSGLTVAGIGALNGPPAVFGVDSSAAATDENNTAFTGTSELLILTADTSGLSVGAGLSLKSLVFNIYDIAAFTDFLVYDVSANAVVEAQWNQHYSAEAVIGDWTLDDGDMVLIATGTDNTSTKWRITSVTLDAIASTVTDTNAPTPNPAEWDSLPTATGPFAITMTATTGIDVSGVEYFFAETSGNSGGSDSGWQISSLYTDTGLSPATNYSYAVMMRDTVGNSGPVSSVESATTAMALQGRTNGPPNVVIFFSDDLGYADISHNASPGSLVQTPHIDRICNEGIYLDNYMTHHVCSPSRGGLLTGRHYTEVGVGAQTGGTLDNSIPNIAKDFKAAGYATGAFGKWHSSFPPETDDGNWEEVPNIAGIDPYDGILQLTSDDTNFGEGVNAYGFDEWSGFYGGGHSYHDRIDAREFDWWINSTWSPDVSGYNTYIIRDSALKFIDNHADEPFFLYIPNECVHAPYEILNTDLEEMCNIVDDTNPTLAWSIVKELVSPTSGKKVEEVLQMYCSGGEEFDKDAIDLIHPGFSKLVYYTMIHAMDKSTGEIIDRLDVYGLTTNTIVVFTSDNGGTLSGDNYPFRGNKHQLYEGGVHVPAAILWPGHLDANQTPYTPADNVYTNIAQYFDWYPTLIDMTGQTLTATELDGLNLYSNLLTRTPVRTGYAGSYYGVDDQWAAIRTQRWKLHFNRVPGPNQMLELYDLSTEIAETNNVQAVYPAERDTLIAMMDEWFSSGNVSGSYYPLMGALIPPYLDPSPEGDILEVKASQTKSLSNPNNDGIYVRYSDPDWVPAVLPYDGYVHAGDIFQYDIYVAEDSDQINGIYCSPSTGPKPRYNSIRGIDLDGMLLVEQTLPKGRWMRRLCGMGEVAPNTSYASFIALHNSSPGYYHFYIDNVVIRKNDGSIRGVTWSDASDWTTTKFLKKGTAYNSLADVPDAAYSNITLNVADLSNLPAPTNTGSAYGSWMASIGGGIGGYDPTGSGPINDWAIIMEYGLGRDPTTYTAGLTRGTNAPTSEQLGTYSLQSDYMTMTFDFNREASDIKVVVAESSNLVDWVESVVLQPPYTDTSILATNEQVVDVQDNLSGYPVDTTRVTAQGKVALNDASEGFLKLEVRPVVAVPDTPENLTASVHNGIVLEWSGSNENGEYIIERSVSGSGSFLEIARTERQLYTDATAVLGSTYDYRVRAVNAAGVTSWSGTESMTR</sequence>
<name>A0A6C2UWG4_9BACT</name>
<dbReference type="InterPro" id="IPR050738">
    <property type="entry name" value="Sulfatase"/>
</dbReference>
<dbReference type="SUPFAM" id="SSF49265">
    <property type="entry name" value="Fibronectin type III"/>
    <property type="match status" value="1"/>
</dbReference>
<dbReference type="Gene3D" id="3.40.720.10">
    <property type="entry name" value="Alkaline Phosphatase, subunit A"/>
    <property type="match status" value="1"/>
</dbReference>
<feature type="signal peptide" evidence="2">
    <location>
        <begin position="1"/>
        <end position="20"/>
    </location>
</feature>
<dbReference type="Proteomes" id="UP000346198">
    <property type="component" value="Unassembled WGS sequence"/>
</dbReference>
<comment type="similarity">
    <text evidence="1">Belongs to the sulfatase family.</text>
</comment>
<dbReference type="InterPro" id="IPR036116">
    <property type="entry name" value="FN3_sf"/>
</dbReference>
<keyword evidence="2" id="KW-0732">Signal</keyword>
<dbReference type="RefSeq" id="WP_168433676.1">
    <property type="nucleotide sequence ID" value="NZ_CAAHFH010000004.1"/>
</dbReference>
<dbReference type="GO" id="GO:0004065">
    <property type="term" value="F:arylsulfatase activity"/>
    <property type="evidence" value="ECO:0007669"/>
    <property type="project" value="TreeGrafter"/>
</dbReference>
<evidence type="ECO:0000313" key="4">
    <source>
        <dbReference type="EMBL" id="VGO23534.1"/>
    </source>
</evidence>
<dbReference type="InterPro" id="IPR013783">
    <property type="entry name" value="Ig-like_fold"/>
</dbReference>
<dbReference type="InterPro" id="IPR003961">
    <property type="entry name" value="FN3_dom"/>
</dbReference>
<feature type="domain" description="Fibronectin type-III" evidence="3">
    <location>
        <begin position="1212"/>
        <end position="1286"/>
    </location>
</feature>
<accession>A0A6C2UWG4</accession>
<keyword evidence="5" id="KW-1185">Reference proteome</keyword>
<evidence type="ECO:0000259" key="3">
    <source>
        <dbReference type="SMART" id="SM00060"/>
    </source>
</evidence>
<dbReference type="Gene3D" id="3.30.1120.10">
    <property type="match status" value="1"/>
</dbReference>
<evidence type="ECO:0000256" key="2">
    <source>
        <dbReference type="SAM" id="SignalP"/>
    </source>
</evidence>
<dbReference type="InterPro" id="IPR017850">
    <property type="entry name" value="Alkaline_phosphatase_core_sf"/>
</dbReference>
<dbReference type="SUPFAM" id="SSF53649">
    <property type="entry name" value="Alkaline phosphatase-like"/>
    <property type="match status" value="1"/>
</dbReference>
<dbReference type="CDD" id="cd00063">
    <property type="entry name" value="FN3"/>
    <property type="match status" value="1"/>
</dbReference>
<dbReference type="Pfam" id="PF00884">
    <property type="entry name" value="Sulfatase"/>
    <property type="match status" value="1"/>
</dbReference>
<dbReference type="SMART" id="SM00060">
    <property type="entry name" value="FN3"/>
    <property type="match status" value="2"/>
</dbReference>
<proteinExistence type="inferred from homology"/>
<reference evidence="4 5" key="1">
    <citation type="submission" date="2019-04" db="EMBL/GenBank/DDBJ databases">
        <authorList>
            <person name="Van Vliet M D."/>
        </authorList>
    </citation>
    <scope>NUCLEOTIDE SEQUENCE [LARGE SCALE GENOMIC DNA]</scope>
    <source>
        <strain evidence="4 5">F21</strain>
    </source>
</reference>
<dbReference type="Gene3D" id="2.60.40.10">
    <property type="entry name" value="Immunoglobulins"/>
    <property type="match status" value="1"/>
</dbReference>
<dbReference type="InterPro" id="IPR000917">
    <property type="entry name" value="Sulfatase_N"/>
</dbReference>
<dbReference type="EMBL" id="CAAHFH010000004">
    <property type="protein sequence ID" value="VGO23534.1"/>
    <property type="molecule type" value="Genomic_DNA"/>
</dbReference>
<dbReference type="PANTHER" id="PTHR42693:SF33">
    <property type="entry name" value="ARYLSULFATASE"/>
    <property type="match status" value="1"/>
</dbReference>
<protein>
    <submittedName>
        <fullName evidence="4">Arylsulfatase</fullName>
    </submittedName>
</protein>
<evidence type="ECO:0000313" key="5">
    <source>
        <dbReference type="Proteomes" id="UP000346198"/>
    </source>
</evidence>
<organism evidence="4 5">
    <name type="scientific">Pontiella sulfatireligans</name>
    <dbReference type="NCBI Taxonomy" id="2750658"/>
    <lineage>
        <taxon>Bacteria</taxon>
        <taxon>Pseudomonadati</taxon>
        <taxon>Kiritimatiellota</taxon>
        <taxon>Kiritimatiellia</taxon>
        <taxon>Kiritimatiellales</taxon>
        <taxon>Pontiellaceae</taxon>
        <taxon>Pontiella</taxon>
    </lineage>
</organism>
<feature type="domain" description="Fibronectin type-III" evidence="3">
    <location>
        <begin position="166"/>
        <end position="321"/>
    </location>
</feature>
<feature type="chain" id="PRO_5028834838" evidence="2">
    <location>
        <begin position="21"/>
        <end position="1296"/>
    </location>
</feature>
<gene>
    <name evidence="4" type="primary">atsA_273</name>
    <name evidence="4" type="ORF">SCARR_05641</name>
</gene>
<evidence type="ECO:0000256" key="1">
    <source>
        <dbReference type="ARBA" id="ARBA00008779"/>
    </source>
</evidence>
<dbReference type="PANTHER" id="PTHR42693">
    <property type="entry name" value="ARYLSULFATASE FAMILY MEMBER"/>
    <property type="match status" value="1"/>
</dbReference>